<evidence type="ECO:0000313" key="5">
    <source>
        <dbReference type="Proteomes" id="UP000570595"/>
    </source>
</evidence>
<reference evidence="5 6" key="1">
    <citation type="submission" date="2020-04" db="EMBL/GenBank/DDBJ databases">
        <title>Perkinsus olseni comparative genomics.</title>
        <authorList>
            <person name="Bogema D.R."/>
        </authorList>
    </citation>
    <scope>NUCLEOTIDE SEQUENCE [LARGE SCALE GENOMIC DNA]</scope>
    <source>
        <strain evidence="3">ATCC PRA-179</strain>
        <strain evidence="4">ATCC PRA-31</strain>
    </source>
</reference>
<evidence type="ECO:0000313" key="3">
    <source>
        <dbReference type="EMBL" id="KAF4662839.1"/>
    </source>
</evidence>
<protein>
    <submittedName>
        <fullName evidence="3">Uncharacterized protein</fullName>
    </submittedName>
</protein>
<dbReference type="Proteomes" id="UP000570595">
    <property type="component" value="Unassembled WGS sequence"/>
</dbReference>
<dbReference type="OrthoDB" id="21204at2759"/>
<dbReference type="AlphaFoldDB" id="A0A7J6LU57"/>
<accession>A0A7J6LU57</accession>
<dbReference type="EMBL" id="JABANN010000159">
    <property type="protein sequence ID" value="KAF4668466.1"/>
    <property type="molecule type" value="Genomic_DNA"/>
</dbReference>
<feature type="region of interest" description="Disordered" evidence="1">
    <location>
        <begin position="97"/>
        <end position="118"/>
    </location>
</feature>
<keyword evidence="2" id="KW-1133">Transmembrane helix</keyword>
<feature type="compositionally biased region" description="Acidic residues" evidence="1">
    <location>
        <begin position="105"/>
        <end position="118"/>
    </location>
</feature>
<feature type="transmembrane region" description="Helical" evidence="2">
    <location>
        <begin position="6"/>
        <end position="26"/>
    </location>
</feature>
<comment type="caution">
    <text evidence="3">The sequence shown here is derived from an EMBL/GenBank/DDBJ whole genome shotgun (WGS) entry which is preliminary data.</text>
</comment>
<organism evidence="3 5">
    <name type="scientific">Perkinsus olseni</name>
    <name type="common">Perkinsus atlanticus</name>
    <dbReference type="NCBI Taxonomy" id="32597"/>
    <lineage>
        <taxon>Eukaryota</taxon>
        <taxon>Sar</taxon>
        <taxon>Alveolata</taxon>
        <taxon>Perkinsozoa</taxon>
        <taxon>Perkinsea</taxon>
        <taxon>Perkinsida</taxon>
        <taxon>Perkinsidae</taxon>
        <taxon>Perkinsus</taxon>
    </lineage>
</organism>
<evidence type="ECO:0000313" key="4">
    <source>
        <dbReference type="EMBL" id="KAF4668466.1"/>
    </source>
</evidence>
<dbReference type="EMBL" id="JABAHT010000158">
    <property type="protein sequence ID" value="KAF4662839.1"/>
    <property type="molecule type" value="Genomic_DNA"/>
</dbReference>
<evidence type="ECO:0000256" key="1">
    <source>
        <dbReference type="SAM" id="MobiDB-lite"/>
    </source>
</evidence>
<dbReference type="Proteomes" id="UP000572268">
    <property type="component" value="Unassembled WGS sequence"/>
</dbReference>
<proteinExistence type="predicted"/>
<name>A0A7J6LU57_PEROL</name>
<keyword evidence="2" id="KW-0472">Membrane</keyword>
<evidence type="ECO:0000313" key="6">
    <source>
        <dbReference type="Proteomes" id="UP000572268"/>
    </source>
</evidence>
<keyword evidence="2" id="KW-0812">Transmembrane</keyword>
<gene>
    <name evidence="4" type="ORF">FOL46_001963</name>
    <name evidence="3" type="ORF">FOZ61_002144</name>
</gene>
<sequence length="118" mass="13449">MSFTSWPYISIVIALVCGTVLVILWYKYVERRNGHLVFRAPYQNQPSRCDTLEEQKARLQELMDKTKVVNMQRPAKGPLMDRLTSQRSIMSIASLRAAVSNESTSEIDEPDDSDEGLL</sequence>
<evidence type="ECO:0000256" key="2">
    <source>
        <dbReference type="SAM" id="Phobius"/>
    </source>
</evidence>